<evidence type="ECO:0000313" key="3">
    <source>
        <dbReference type="Proteomes" id="UP001499979"/>
    </source>
</evidence>
<reference evidence="2 3" key="1">
    <citation type="journal article" date="2019" name="Int. J. Syst. Evol. Microbiol.">
        <title>The Global Catalogue of Microorganisms (GCM) 10K type strain sequencing project: providing services to taxonomists for standard genome sequencing and annotation.</title>
        <authorList>
            <consortium name="The Broad Institute Genomics Platform"/>
            <consortium name="The Broad Institute Genome Sequencing Center for Infectious Disease"/>
            <person name="Wu L."/>
            <person name="Ma J."/>
        </authorList>
    </citation>
    <scope>NUCLEOTIDE SEQUENCE [LARGE SCALE GENOMIC DNA]</scope>
    <source>
        <strain evidence="2 3">JCM 11813</strain>
    </source>
</reference>
<protein>
    <recommendedName>
        <fullName evidence="4">DUF4355 domain-containing protein</fullName>
    </recommendedName>
</protein>
<dbReference type="EMBL" id="BAAAJE010000006">
    <property type="protein sequence ID" value="GAA1138421.1"/>
    <property type="molecule type" value="Genomic_DNA"/>
</dbReference>
<feature type="region of interest" description="Disordered" evidence="1">
    <location>
        <begin position="202"/>
        <end position="247"/>
    </location>
</feature>
<dbReference type="Proteomes" id="UP001499979">
    <property type="component" value="Unassembled WGS sequence"/>
</dbReference>
<dbReference type="RefSeq" id="WP_343907142.1">
    <property type="nucleotide sequence ID" value="NZ_BAAAJE010000006.1"/>
</dbReference>
<accession>A0ABN1UCW5</accession>
<feature type="compositionally biased region" description="Basic and acidic residues" evidence="1">
    <location>
        <begin position="237"/>
        <end position="247"/>
    </location>
</feature>
<proteinExistence type="predicted"/>
<comment type="caution">
    <text evidence="2">The sequence shown here is derived from an EMBL/GenBank/DDBJ whole genome shotgun (WGS) entry which is preliminary data.</text>
</comment>
<evidence type="ECO:0000313" key="2">
    <source>
        <dbReference type="EMBL" id="GAA1138421.1"/>
    </source>
</evidence>
<name>A0ABN1UCW5_9ACTN</name>
<sequence length="247" mass="26859">MSTAALPTHPTLRHPRTGLALQAIGLHPRTKLPLWPILGAAEDDWSSVFEGKTPDQVKKELEDALAAASGGTDDSPWTELFKDMKPEDVKTALEESRKWESRAKGNKTKADQFDELAKLIAGESEDEPDADKLKSELTAAQRQARATQIENAVLKRHGKHDANAALLVDSRTFMDSVRDLDPSADDFASKLDAAIKKAVDDNDAFKVAPTATRPKPVRQQGTPSDGKQGGSVASGREAYEQRHGKKS</sequence>
<gene>
    <name evidence="2" type="ORF">GCM10009606_17780</name>
</gene>
<evidence type="ECO:0000256" key="1">
    <source>
        <dbReference type="SAM" id="MobiDB-lite"/>
    </source>
</evidence>
<organism evidence="2 3">
    <name type="scientific">Nocardioides aquiterrae</name>
    <dbReference type="NCBI Taxonomy" id="203799"/>
    <lineage>
        <taxon>Bacteria</taxon>
        <taxon>Bacillati</taxon>
        <taxon>Actinomycetota</taxon>
        <taxon>Actinomycetes</taxon>
        <taxon>Propionibacteriales</taxon>
        <taxon>Nocardioidaceae</taxon>
        <taxon>Nocardioides</taxon>
    </lineage>
</organism>
<keyword evidence="3" id="KW-1185">Reference proteome</keyword>
<evidence type="ECO:0008006" key="4">
    <source>
        <dbReference type="Google" id="ProtNLM"/>
    </source>
</evidence>